<keyword evidence="2" id="KW-1133">Transmembrane helix</keyword>
<gene>
    <name evidence="3" type="ORF">SAMN02745124_00271</name>
</gene>
<evidence type="ECO:0000256" key="2">
    <source>
        <dbReference type="SAM" id="Phobius"/>
    </source>
</evidence>
<evidence type="ECO:0000313" key="3">
    <source>
        <dbReference type="EMBL" id="SHH36040.1"/>
    </source>
</evidence>
<accession>A0A1M5SC69</accession>
<evidence type="ECO:0000313" key="4">
    <source>
        <dbReference type="Proteomes" id="UP000184139"/>
    </source>
</evidence>
<dbReference type="AlphaFoldDB" id="A0A1M5SC69"/>
<sequence>MRTSCREETQMIRSSMKSSPINLLTMSFLFLALSGIVLISLSFFSSLQASGRIMRAAGFAVLFFGIGEYLNHPPLVDTRPPGSQEAPIQPDGKRKRNPCGLGNFFDILAIISVFIVASYVLFPEKS</sequence>
<keyword evidence="2" id="KW-0472">Membrane</keyword>
<feature type="transmembrane region" description="Helical" evidence="2">
    <location>
        <begin position="21"/>
        <end position="47"/>
    </location>
</feature>
<dbReference type="EMBL" id="FQXS01000001">
    <property type="protein sequence ID" value="SHH36040.1"/>
    <property type="molecule type" value="Genomic_DNA"/>
</dbReference>
<reference evidence="3 4" key="1">
    <citation type="submission" date="2016-11" db="EMBL/GenBank/DDBJ databases">
        <authorList>
            <person name="Jaros S."/>
            <person name="Januszkiewicz K."/>
            <person name="Wedrychowicz H."/>
        </authorList>
    </citation>
    <scope>NUCLEOTIDE SEQUENCE [LARGE SCALE GENOMIC DNA]</scope>
    <source>
        <strain evidence="3 4">DSM 9705</strain>
    </source>
</reference>
<name>A0A1M5SC69_9BACT</name>
<proteinExistence type="predicted"/>
<evidence type="ECO:0000256" key="1">
    <source>
        <dbReference type="SAM" id="MobiDB-lite"/>
    </source>
</evidence>
<protein>
    <submittedName>
        <fullName evidence="3">Uncharacterized protein</fullName>
    </submittedName>
</protein>
<feature type="transmembrane region" description="Helical" evidence="2">
    <location>
        <begin position="103"/>
        <end position="122"/>
    </location>
</feature>
<keyword evidence="4" id="KW-1185">Reference proteome</keyword>
<dbReference type="STRING" id="1121409.SAMN02745124_00271"/>
<feature type="transmembrane region" description="Helical" evidence="2">
    <location>
        <begin position="53"/>
        <end position="70"/>
    </location>
</feature>
<feature type="region of interest" description="Disordered" evidence="1">
    <location>
        <begin position="75"/>
        <end position="95"/>
    </location>
</feature>
<dbReference type="Proteomes" id="UP000184139">
    <property type="component" value="Unassembled WGS sequence"/>
</dbReference>
<organism evidence="3 4">
    <name type="scientific">Desulfofustis glycolicus DSM 9705</name>
    <dbReference type="NCBI Taxonomy" id="1121409"/>
    <lineage>
        <taxon>Bacteria</taxon>
        <taxon>Pseudomonadati</taxon>
        <taxon>Thermodesulfobacteriota</taxon>
        <taxon>Desulfobulbia</taxon>
        <taxon>Desulfobulbales</taxon>
        <taxon>Desulfocapsaceae</taxon>
        <taxon>Desulfofustis</taxon>
    </lineage>
</organism>
<keyword evidence="2" id="KW-0812">Transmembrane</keyword>